<dbReference type="KEGG" id="lacs:H4075_08360"/>
<evidence type="ECO:0000256" key="1">
    <source>
        <dbReference type="SAM" id="SignalP"/>
    </source>
</evidence>
<dbReference type="SUPFAM" id="SSF49899">
    <property type="entry name" value="Concanavalin A-like lectins/glucanases"/>
    <property type="match status" value="1"/>
</dbReference>
<dbReference type="Proteomes" id="UP000515344">
    <property type="component" value="Chromosome"/>
</dbReference>
<dbReference type="Gene3D" id="2.60.120.200">
    <property type="match status" value="1"/>
</dbReference>
<organism evidence="2 3">
    <name type="scientific">Lacibacter sediminis</name>
    <dbReference type="NCBI Taxonomy" id="2760713"/>
    <lineage>
        <taxon>Bacteria</taxon>
        <taxon>Pseudomonadati</taxon>
        <taxon>Bacteroidota</taxon>
        <taxon>Chitinophagia</taxon>
        <taxon>Chitinophagales</taxon>
        <taxon>Chitinophagaceae</taxon>
        <taxon>Lacibacter</taxon>
    </lineage>
</organism>
<dbReference type="GO" id="GO:0005975">
    <property type="term" value="P:carbohydrate metabolic process"/>
    <property type="evidence" value="ECO:0007669"/>
    <property type="project" value="UniProtKB-ARBA"/>
</dbReference>
<dbReference type="RefSeq" id="WP_182805873.1">
    <property type="nucleotide sequence ID" value="NZ_CP060007.1"/>
</dbReference>
<evidence type="ECO:0000313" key="3">
    <source>
        <dbReference type="Proteomes" id="UP000515344"/>
    </source>
</evidence>
<dbReference type="InterPro" id="IPR013320">
    <property type="entry name" value="ConA-like_dom_sf"/>
</dbReference>
<proteinExistence type="predicted"/>
<name>A0A7G5XL26_9BACT</name>
<reference evidence="3" key="1">
    <citation type="submission" date="2020-08" db="EMBL/GenBank/DDBJ databases">
        <title>Lacibacter sp. S13-6-6 genome sequencing.</title>
        <authorList>
            <person name="Jin L."/>
        </authorList>
    </citation>
    <scope>NUCLEOTIDE SEQUENCE [LARGE SCALE GENOMIC DNA]</scope>
    <source>
        <strain evidence="3">S13-6-6</strain>
    </source>
</reference>
<accession>A0A7G5XL26</accession>
<dbReference type="Pfam" id="PF13385">
    <property type="entry name" value="Laminin_G_3"/>
    <property type="match status" value="1"/>
</dbReference>
<dbReference type="AlphaFoldDB" id="A0A7G5XL26"/>
<protein>
    <submittedName>
        <fullName evidence="2">LamG domain-containing protein</fullName>
    </submittedName>
</protein>
<dbReference type="GO" id="GO:0004553">
    <property type="term" value="F:hydrolase activity, hydrolyzing O-glycosyl compounds"/>
    <property type="evidence" value="ECO:0007669"/>
    <property type="project" value="UniProtKB-ARBA"/>
</dbReference>
<feature type="signal peptide" evidence="1">
    <location>
        <begin position="1"/>
        <end position="25"/>
    </location>
</feature>
<gene>
    <name evidence="2" type="ORF">H4075_08360</name>
</gene>
<sequence length="295" mass="31612">MKNGIKIIFASAVLMLALFGCQKMNKPPLGDYPQDSNPPDGPLKFYAAFDGSTTNSLMNAVDSIKANFPSDNPLASVAGVRGKGIQGASKKFIKYPSFNSWVGSSSSFSISVWFKKNGQTLNNAGGNGPEHIFSLRGSDGNYHWSNAVMFLFLEGNNTSCAIKCMVVSPSNAADPNSSATDKWFEWAGGEAISGLVNDQWRHMVLVYDANTSGMTLYIDGVANSNVKTWGGHGAIRLAGAKVGEFRVGRGPRNDGDGDGEGGWLQSSFKGQMDQFRLYSKALTAAEVQTLFTGKM</sequence>
<evidence type="ECO:0000313" key="2">
    <source>
        <dbReference type="EMBL" id="QNA46179.1"/>
    </source>
</evidence>
<dbReference type="EMBL" id="CP060007">
    <property type="protein sequence ID" value="QNA46179.1"/>
    <property type="molecule type" value="Genomic_DNA"/>
</dbReference>
<feature type="chain" id="PRO_5028851842" evidence="1">
    <location>
        <begin position="26"/>
        <end position="295"/>
    </location>
</feature>
<keyword evidence="3" id="KW-1185">Reference proteome</keyword>
<keyword evidence="1" id="KW-0732">Signal</keyword>
<dbReference type="PROSITE" id="PS51257">
    <property type="entry name" value="PROKAR_LIPOPROTEIN"/>
    <property type="match status" value="1"/>
</dbReference>